<keyword evidence="5" id="KW-0677">Repeat</keyword>
<dbReference type="SMART" id="SM00355">
    <property type="entry name" value="ZnF_C2H2"/>
    <property type="match status" value="3"/>
</dbReference>
<keyword evidence="2" id="KW-0963">Cytoplasm</keyword>
<keyword evidence="6" id="KW-0863">Zinc-finger</keyword>
<dbReference type="Proteomes" id="UP000777482">
    <property type="component" value="Unassembled WGS sequence"/>
</dbReference>
<dbReference type="SUPFAM" id="SSF57667">
    <property type="entry name" value="beta-beta-alpha zinc fingers"/>
    <property type="match status" value="2"/>
</dbReference>
<evidence type="ECO:0000256" key="9">
    <source>
        <dbReference type="SAM" id="MobiDB-lite"/>
    </source>
</evidence>
<evidence type="ECO:0000256" key="6">
    <source>
        <dbReference type="ARBA" id="ARBA00022771"/>
    </source>
</evidence>
<dbReference type="Gene3D" id="3.30.160.60">
    <property type="entry name" value="Classic Zinc Finger"/>
    <property type="match status" value="1"/>
</dbReference>
<comment type="similarity">
    <text evidence="8">Belongs to the REI1 family.</text>
</comment>
<dbReference type="InterPro" id="IPR041661">
    <property type="entry name" value="ZN622/Rei1/Reh1_Znf-C2H2"/>
</dbReference>
<keyword evidence="7" id="KW-0862">Zinc</keyword>
<dbReference type="InterPro" id="IPR013087">
    <property type="entry name" value="Znf_C2H2_type"/>
</dbReference>
<dbReference type="AlphaFoldDB" id="A0A9P6W7B8"/>
<evidence type="ECO:0000256" key="3">
    <source>
        <dbReference type="ARBA" id="ARBA00022517"/>
    </source>
</evidence>
<dbReference type="Pfam" id="PF12171">
    <property type="entry name" value="zf-C2H2_jaz"/>
    <property type="match status" value="1"/>
</dbReference>
<dbReference type="PANTHER" id="PTHR13182:SF8">
    <property type="entry name" value="CYTOPLASMIC 60S SUBUNIT BIOGENESIS FACTOR ZNF622"/>
    <property type="match status" value="1"/>
</dbReference>
<evidence type="ECO:0000313" key="12">
    <source>
        <dbReference type="Proteomes" id="UP000777482"/>
    </source>
</evidence>
<comment type="caution">
    <text evidence="11">The sequence shown here is derived from an EMBL/GenBank/DDBJ whole genome shotgun (WGS) entry which is preliminary data.</text>
</comment>
<sequence>MDQSSTHPYTCLSCQLAFVDAHSQRQHYSEDLHRYNSRRRVAGLPPVTQETFDDKVRERTGQLGGGAPATDDGAAQGARAQAGSSEQPKRLACKACNKTFASQQTHDAHMQTKKHKDMVLSKASKVKVSEMRSATPESDTAMAASPVPSTSTAPPPAPTEEVKFESSGDADLDRLVSRRLKYAPPIAPSSCLFCPHASTSTQENVQHMRAAHSFVIPEEEYLVDLEGLLRRLGEEVGTWNVCVCCGKGYGGNIDLNRDAEVPLEDLKKRASKGVEAVRAHMQSKSHCRLKYDTEDQQLEIADFYDFRPSYPDYAERQARKAERRAAKAAEKAAKKAAASGGAEGWEDVEEESMAEDGNVEDGDVEVVYEEASASADDSDSDDSSDDDDDDLPSGTSVTYGDTNYELVLPSGARIGHRAHRNAFKQNALPYLNGTPFDKPAHASQAEIKPSAHSQALLQLVPAMMKKDRTHAPPLHAAALVPAKGAGYGRRGASAGEVIKARNKGEAKHAGKATREFADIRHFQKQANIRGEKGNNQKHVRRARLFSLDCLLVLTYRRSPVPRLPSPVDVHPPAGLGLCAKLFLKRHPSNTLRSS</sequence>
<evidence type="ECO:0000313" key="11">
    <source>
        <dbReference type="EMBL" id="KAG0666676.1"/>
    </source>
</evidence>
<dbReference type="InterPro" id="IPR003604">
    <property type="entry name" value="Matrin/U1-like-C_Znf_C2H2"/>
</dbReference>
<dbReference type="InterPro" id="IPR040025">
    <property type="entry name" value="Znf622/Rei1/Reh1"/>
</dbReference>
<name>A0A9P6W7B8_RHOMI</name>
<feature type="compositionally biased region" description="Acidic residues" evidence="9">
    <location>
        <begin position="376"/>
        <end position="391"/>
    </location>
</feature>
<gene>
    <name evidence="11" type="ORF">C6P46_004343</name>
</gene>
<evidence type="ECO:0000256" key="2">
    <source>
        <dbReference type="ARBA" id="ARBA00022490"/>
    </source>
</evidence>
<evidence type="ECO:0000256" key="1">
    <source>
        <dbReference type="ARBA" id="ARBA00004496"/>
    </source>
</evidence>
<protein>
    <recommendedName>
        <fullName evidence="10">C2H2-type domain-containing protein</fullName>
    </recommendedName>
</protein>
<dbReference type="InterPro" id="IPR022755">
    <property type="entry name" value="Znf_C2H2_jaz"/>
</dbReference>
<evidence type="ECO:0000256" key="4">
    <source>
        <dbReference type="ARBA" id="ARBA00022723"/>
    </source>
</evidence>
<feature type="domain" description="C2H2-type" evidence="10">
    <location>
        <begin position="11"/>
        <end position="33"/>
    </location>
</feature>
<evidence type="ECO:0000256" key="8">
    <source>
        <dbReference type="ARBA" id="ARBA00034126"/>
    </source>
</evidence>
<dbReference type="PANTHER" id="PTHR13182">
    <property type="entry name" value="ZINC FINGER PROTEIN 622"/>
    <property type="match status" value="1"/>
</dbReference>
<organism evidence="11 12">
    <name type="scientific">Rhodotorula mucilaginosa</name>
    <name type="common">Yeast</name>
    <name type="synonym">Rhodotorula rubra</name>
    <dbReference type="NCBI Taxonomy" id="5537"/>
    <lineage>
        <taxon>Eukaryota</taxon>
        <taxon>Fungi</taxon>
        <taxon>Dikarya</taxon>
        <taxon>Basidiomycota</taxon>
        <taxon>Pucciniomycotina</taxon>
        <taxon>Microbotryomycetes</taxon>
        <taxon>Sporidiobolales</taxon>
        <taxon>Sporidiobolaceae</taxon>
        <taxon>Rhodotorula</taxon>
    </lineage>
</organism>
<dbReference type="Pfam" id="PF12756">
    <property type="entry name" value="zf-C2H2_2"/>
    <property type="match status" value="2"/>
</dbReference>
<keyword evidence="3" id="KW-0690">Ribosome biogenesis</keyword>
<dbReference type="GO" id="GO:0005737">
    <property type="term" value="C:cytoplasm"/>
    <property type="evidence" value="ECO:0007669"/>
    <property type="project" value="UniProtKB-SubCell"/>
</dbReference>
<evidence type="ECO:0000256" key="5">
    <source>
        <dbReference type="ARBA" id="ARBA00022737"/>
    </source>
</evidence>
<dbReference type="EMBL" id="PUHQ01000004">
    <property type="protein sequence ID" value="KAG0666676.1"/>
    <property type="molecule type" value="Genomic_DNA"/>
</dbReference>
<dbReference type="PROSITE" id="PS00028">
    <property type="entry name" value="ZINC_FINGER_C2H2_1"/>
    <property type="match status" value="2"/>
</dbReference>
<feature type="domain" description="C2H2-type" evidence="10">
    <location>
        <begin position="93"/>
        <end position="115"/>
    </location>
</feature>
<feature type="compositionally biased region" description="Low complexity" evidence="9">
    <location>
        <begin position="68"/>
        <end position="83"/>
    </location>
</feature>
<accession>A0A9P6W7B8</accession>
<comment type="subcellular location">
    <subcellularLocation>
        <location evidence="1">Cytoplasm</location>
    </subcellularLocation>
</comment>
<feature type="region of interest" description="Disordered" evidence="9">
    <location>
        <begin position="332"/>
        <end position="402"/>
    </location>
</feature>
<dbReference type="GO" id="GO:0008270">
    <property type="term" value="F:zinc ion binding"/>
    <property type="evidence" value="ECO:0007669"/>
    <property type="project" value="UniProtKB-KW"/>
</dbReference>
<dbReference type="SMART" id="SM00451">
    <property type="entry name" value="ZnF_U1"/>
    <property type="match status" value="2"/>
</dbReference>
<keyword evidence="4" id="KW-0479">Metal-binding</keyword>
<dbReference type="OrthoDB" id="19329at2759"/>
<dbReference type="GO" id="GO:0003676">
    <property type="term" value="F:nucleic acid binding"/>
    <property type="evidence" value="ECO:0007669"/>
    <property type="project" value="InterPro"/>
</dbReference>
<feature type="region of interest" description="Disordered" evidence="9">
    <location>
        <begin position="59"/>
        <end position="89"/>
    </location>
</feature>
<keyword evidence="12" id="KW-1185">Reference proteome</keyword>
<proteinExistence type="inferred from homology"/>
<feature type="compositionally biased region" description="Acidic residues" evidence="9">
    <location>
        <begin position="344"/>
        <end position="368"/>
    </location>
</feature>
<dbReference type="GO" id="GO:0042273">
    <property type="term" value="P:ribosomal large subunit biogenesis"/>
    <property type="evidence" value="ECO:0007669"/>
    <property type="project" value="UniProtKB-ARBA"/>
</dbReference>
<evidence type="ECO:0000259" key="10">
    <source>
        <dbReference type="PROSITE" id="PS00028"/>
    </source>
</evidence>
<feature type="region of interest" description="Disordered" evidence="9">
    <location>
        <begin position="132"/>
        <end position="168"/>
    </location>
</feature>
<dbReference type="InterPro" id="IPR036236">
    <property type="entry name" value="Znf_C2H2_sf"/>
</dbReference>
<feature type="compositionally biased region" description="Low complexity" evidence="9">
    <location>
        <begin position="140"/>
        <end position="152"/>
    </location>
</feature>
<reference evidence="11 12" key="1">
    <citation type="submission" date="2020-11" db="EMBL/GenBank/DDBJ databases">
        <title>Kefir isolates.</title>
        <authorList>
            <person name="Marcisauskas S."/>
            <person name="Kim Y."/>
            <person name="Blasche S."/>
        </authorList>
    </citation>
    <scope>NUCLEOTIDE SEQUENCE [LARGE SCALE GENOMIC DNA]</scope>
    <source>
        <strain evidence="11 12">KR</strain>
    </source>
</reference>
<dbReference type="GO" id="GO:0030687">
    <property type="term" value="C:preribosome, large subunit precursor"/>
    <property type="evidence" value="ECO:0007669"/>
    <property type="project" value="TreeGrafter"/>
</dbReference>
<evidence type="ECO:0000256" key="7">
    <source>
        <dbReference type="ARBA" id="ARBA00022833"/>
    </source>
</evidence>